<dbReference type="InterPro" id="IPR014544">
    <property type="entry name" value="UCP028408"/>
</dbReference>
<evidence type="ECO:0000259" key="2">
    <source>
        <dbReference type="Pfam" id="PF11795"/>
    </source>
</evidence>
<evidence type="ECO:0000313" key="3">
    <source>
        <dbReference type="EMBL" id="MFC5512371.1"/>
    </source>
</evidence>
<proteinExistence type="predicted"/>
<dbReference type="Proteomes" id="UP001596031">
    <property type="component" value="Unassembled WGS sequence"/>
</dbReference>
<gene>
    <name evidence="3" type="ORF">ACFPOU_14695</name>
</gene>
<accession>A0ABW0PI88</accession>
<keyword evidence="4" id="KW-1185">Reference proteome</keyword>
<sequence length="406" mass="45836">MSGRRTTQWSTPDDIVAGVKKLWESGALLAARLDGRSLFPYEFRLRQPGAADMGEQFDAVRNWIAALSGTSRDRKGYGYELVWRDINHRQLGRNRLPAAAVIPTEADALRMLGRGSDARRFEQLAGTTLAAFPALRPWIHAHALVLIEQGDTWAQVLAVLAWFVRHPRPGIYVRQLDIAGVDTKFIEARKCLFAELLDHVLPAEAILASQVGPRQFEARYGLLTKPPMIRFRLLDETHFIGGLSDLTVPVAQFASLQSQVARVFVTENEVNALAFPDVRSSMVVFGGGYGIDRLAQVDWLRDRELLYWGDIDTHGFAILDRLRANLPHARSLLMDMDTLHAHRHLWGAEEMDKRYTGQLTRLTPAEQHLFIALREDQLGVRLRLEQERVGYTWAVNAIRTVTCDNG</sequence>
<protein>
    <submittedName>
        <fullName evidence="3">Wadjet anti-phage system protein JetD domain-containing protein</fullName>
    </submittedName>
</protein>
<evidence type="ECO:0000259" key="1">
    <source>
        <dbReference type="Pfam" id="PF09983"/>
    </source>
</evidence>
<reference evidence="4" key="1">
    <citation type="journal article" date="2019" name="Int. J. Syst. Evol. Microbiol.">
        <title>The Global Catalogue of Microorganisms (GCM) 10K type strain sequencing project: providing services to taxonomists for standard genome sequencing and annotation.</title>
        <authorList>
            <consortium name="The Broad Institute Genomics Platform"/>
            <consortium name="The Broad Institute Genome Sequencing Center for Infectious Disease"/>
            <person name="Wu L."/>
            <person name="Ma J."/>
        </authorList>
    </citation>
    <scope>NUCLEOTIDE SEQUENCE [LARGE SCALE GENOMIC DNA]</scope>
    <source>
        <strain evidence="4">CCUG 38813</strain>
    </source>
</reference>
<dbReference type="InterPro" id="IPR024537">
    <property type="entry name" value="DUF3322"/>
</dbReference>
<dbReference type="Pfam" id="PF09983">
    <property type="entry name" value="JetD_C"/>
    <property type="match status" value="1"/>
</dbReference>
<name>A0ABW0PI88_9BURK</name>
<dbReference type="PIRSF" id="PIRSF028408">
    <property type="entry name" value="UCP028408"/>
    <property type="match status" value="1"/>
</dbReference>
<dbReference type="Pfam" id="PF11795">
    <property type="entry name" value="DUF3322"/>
    <property type="match status" value="1"/>
</dbReference>
<organism evidence="3 4">
    <name type="scientific">Massilia jejuensis</name>
    <dbReference type="NCBI Taxonomy" id="648894"/>
    <lineage>
        <taxon>Bacteria</taxon>
        <taxon>Pseudomonadati</taxon>
        <taxon>Pseudomonadota</taxon>
        <taxon>Betaproteobacteria</taxon>
        <taxon>Burkholderiales</taxon>
        <taxon>Oxalobacteraceae</taxon>
        <taxon>Telluria group</taxon>
        <taxon>Massilia</taxon>
    </lineage>
</organism>
<dbReference type="EMBL" id="JBHSMS010000042">
    <property type="protein sequence ID" value="MFC5512371.1"/>
    <property type="molecule type" value="Genomic_DNA"/>
</dbReference>
<feature type="domain" description="Wadjet protein JetD C-terminal" evidence="1">
    <location>
        <begin position="221"/>
        <end position="397"/>
    </location>
</feature>
<comment type="caution">
    <text evidence="3">The sequence shown here is derived from an EMBL/GenBank/DDBJ whole genome shotgun (WGS) entry which is preliminary data.</text>
</comment>
<feature type="domain" description="DUF3322" evidence="2">
    <location>
        <begin position="12"/>
        <end position="198"/>
    </location>
</feature>
<evidence type="ECO:0000313" key="4">
    <source>
        <dbReference type="Proteomes" id="UP001596031"/>
    </source>
</evidence>
<dbReference type="RefSeq" id="WP_379722536.1">
    <property type="nucleotide sequence ID" value="NZ_JBHSMS010000042.1"/>
</dbReference>
<dbReference type="InterPro" id="IPR024534">
    <property type="entry name" value="JetD_C"/>
</dbReference>